<dbReference type="InParanoid" id="A0A0C3NS71"/>
<gene>
    <name evidence="1" type="ORF">M404DRAFT_1001181</name>
</gene>
<protein>
    <submittedName>
        <fullName evidence="1">Uncharacterized protein</fullName>
    </submittedName>
</protein>
<sequence>MTRLSVFGSNLMVQTHMDSGTRHLVVDITDEVGSRGFLRVSMGLALSTVPSPSLGSLSTSSVIFTGSGHAGDAAIALHHEVYPHQEGSP</sequence>
<evidence type="ECO:0000313" key="1">
    <source>
        <dbReference type="EMBL" id="KIO03700.1"/>
    </source>
</evidence>
<evidence type="ECO:0000313" key="2">
    <source>
        <dbReference type="Proteomes" id="UP000054217"/>
    </source>
</evidence>
<dbReference type="Proteomes" id="UP000054217">
    <property type="component" value="Unassembled WGS sequence"/>
</dbReference>
<dbReference type="AlphaFoldDB" id="A0A0C3NS71"/>
<name>A0A0C3NS71_PISTI</name>
<keyword evidence="2" id="KW-1185">Reference proteome</keyword>
<accession>A0A0C3NS71</accession>
<proteinExistence type="predicted"/>
<organism evidence="1 2">
    <name type="scientific">Pisolithus tinctorius Marx 270</name>
    <dbReference type="NCBI Taxonomy" id="870435"/>
    <lineage>
        <taxon>Eukaryota</taxon>
        <taxon>Fungi</taxon>
        <taxon>Dikarya</taxon>
        <taxon>Basidiomycota</taxon>
        <taxon>Agaricomycotina</taxon>
        <taxon>Agaricomycetes</taxon>
        <taxon>Agaricomycetidae</taxon>
        <taxon>Boletales</taxon>
        <taxon>Sclerodermatineae</taxon>
        <taxon>Pisolithaceae</taxon>
        <taxon>Pisolithus</taxon>
    </lineage>
</organism>
<reference evidence="1 2" key="1">
    <citation type="submission" date="2014-04" db="EMBL/GenBank/DDBJ databases">
        <authorList>
            <consortium name="DOE Joint Genome Institute"/>
            <person name="Kuo A."/>
            <person name="Kohler A."/>
            <person name="Costa M.D."/>
            <person name="Nagy L.G."/>
            <person name="Floudas D."/>
            <person name="Copeland A."/>
            <person name="Barry K.W."/>
            <person name="Cichocki N."/>
            <person name="Veneault-Fourrey C."/>
            <person name="LaButti K."/>
            <person name="Lindquist E.A."/>
            <person name="Lipzen A."/>
            <person name="Lundell T."/>
            <person name="Morin E."/>
            <person name="Murat C."/>
            <person name="Sun H."/>
            <person name="Tunlid A."/>
            <person name="Henrissat B."/>
            <person name="Grigoriev I.V."/>
            <person name="Hibbett D.S."/>
            <person name="Martin F."/>
            <person name="Nordberg H.P."/>
            <person name="Cantor M.N."/>
            <person name="Hua S.X."/>
        </authorList>
    </citation>
    <scope>NUCLEOTIDE SEQUENCE [LARGE SCALE GENOMIC DNA]</scope>
    <source>
        <strain evidence="1 2">Marx 270</strain>
    </source>
</reference>
<dbReference type="EMBL" id="KN831975">
    <property type="protein sequence ID" value="KIO03700.1"/>
    <property type="molecule type" value="Genomic_DNA"/>
</dbReference>
<reference evidence="2" key="2">
    <citation type="submission" date="2015-01" db="EMBL/GenBank/DDBJ databases">
        <title>Evolutionary Origins and Diversification of the Mycorrhizal Mutualists.</title>
        <authorList>
            <consortium name="DOE Joint Genome Institute"/>
            <consortium name="Mycorrhizal Genomics Consortium"/>
            <person name="Kohler A."/>
            <person name="Kuo A."/>
            <person name="Nagy L.G."/>
            <person name="Floudas D."/>
            <person name="Copeland A."/>
            <person name="Barry K.W."/>
            <person name="Cichocki N."/>
            <person name="Veneault-Fourrey C."/>
            <person name="LaButti K."/>
            <person name="Lindquist E.A."/>
            <person name="Lipzen A."/>
            <person name="Lundell T."/>
            <person name="Morin E."/>
            <person name="Murat C."/>
            <person name="Riley R."/>
            <person name="Ohm R."/>
            <person name="Sun H."/>
            <person name="Tunlid A."/>
            <person name="Henrissat B."/>
            <person name="Grigoriev I.V."/>
            <person name="Hibbett D.S."/>
            <person name="Martin F."/>
        </authorList>
    </citation>
    <scope>NUCLEOTIDE SEQUENCE [LARGE SCALE GENOMIC DNA]</scope>
    <source>
        <strain evidence="2">Marx 270</strain>
    </source>
</reference>
<dbReference type="HOGENOM" id="CLU_2455630_0_0_1"/>